<sequence>MNQETPEAIRGQLSIYKLLFEYRIHFQKLLALANQLPVPKEVSPIHTAAKKHGGKGTVTEVSNMLDTIIKKMGAVTLSIPAPKDTDQPKHDDSDDDEIPSDFDEDDDEDDESGSESEEEDTDEPADTSVKTLLARNQALRDSVGPVLQSWATKTQTIDRAQMSKVTEANTIALKVTGLKSQMDLNAGVYEDSEWYGRVLRDFVTRSQMGAADIARNIAASKSLRVKRKKASNHSNKGRAFNKKTHEKLVGYMGTVPVKYDPLADTIMSRLFGVPTVNAEAAEWYDGRRKKAAKGAATTVVAAEDLFG</sequence>
<feature type="compositionally biased region" description="Basic and acidic residues" evidence="2">
    <location>
        <begin position="83"/>
        <end position="92"/>
    </location>
</feature>
<name>A0A8J6AZ93_9EUKA</name>
<protein>
    <submittedName>
        <fullName evidence="5">Apoptosis antagonizing transcription factor</fullName>
    </submittedName>
</protein>
<proteinExistence type="inferred from homology"/>
<evidence type="ECO:0000313" key="6">
    <source>
        <dbReference type="Proteomes" id="UP000717585"/>
    </source>
</evidence>
<comment type="caution">
    <text evidence="5">The sequence shown here is derived from an EMBL/GenBank/DDBJ whole genome shotgun (WGS) entry which is preliminary data.</text>
</comment>
<dbReference type="Proteomes" id="UP000717585">
    <property type="component" value="Unassembled WGS sequence"/>
</dbReference>
<feature type="compositionally biased region" description="Acidic residues" evidence="2">
    <location>
        <begin position="93"/>
        <end position="125"/>
    </location>
</feature>
<organism evidence="5 6">
    <name type="scientific">Carpediemonas membranifera</name>
    <dbReference type="NCBI Taxonomy" id="201153"/>
    <lineage>
        <taxon>Eukaryota</taxon>
        <taxon>Metamonada</taxon>
        <taxon>Carpediemonas-like organisms</taxon>
        <taxon>Carpediemonas</taxon>
    </lineage>
</organism>
<evidence type="ECO:0000259" key="4">
    <source>
        <dbReference type="Pfam" id="PF13339"/>
    </source>
</evidence>
<dbReference type="InterPro" id="IPR012617">
    <property type="entry name" value="AATF_C"/>
</dbReference>
<reference evidence="5" key="1">
    <citation type="submission" date="2021-05" db="EMBL/GenBank/DDBJ databases">
        <title>A free-living protist that lacks canonical eukaryotic 1 DNA replication and segregation systems.</title>
        <authorList>
            <person name="Salas-Leiva D.E."/>
            <person name="Tromer E.C."/>
            <person name="Curtis B.A."/>
            <person name="Jerlstrom-Hultqvist J."/>
            <person name="Kolisko M."/>
            <person name="Yi Z."/>
            <person name="Salas-Leiva J.S."/>
            <person name="Gallot-Lavallee L."/>
            <person name="Kops G.J.P.L."/>
            <person name="Archibald J.M."/>
            <person name="Simpson A.G.B."/>
            <person name="Roger A.J."/>
        </authorList>
    </citation>
    <scope>NUCLEOTIDE SEQUENCE</scope>
    <source>
        <strain evidence="5">BICM</strain>
    </source>
</reference>
<dbReference type="OrthoDB" id="5783963at2759"/>
<feature type="domain" description="Apoptosis-antagonizing transcription factor C-terminal" evidence="3">
    <location>
        <begin position="195"/>
        <end position="271"/>
    </location>
</feature>
<feature type="domain" description="AATF leucine zipper-containing" evidence="4">
    <location>
        <begin position="7"/>
        <end position="153"/>
    </location>
</feature>
<accession>A0A8J6AZ93</accession>
<dbReference type="Pfam" id="PF08164">
    <property type="entry name" value="TRAUB"/>
    <property type="match status" value="1"/>
</dbReference>
<dbReference type="InterPro" id="IPR039223">
    <property type="entry name" value="AATF/Bfr2"/>
</dbReference>
<feature type="region of interest" description="Disordered" evidence="2">
    <location>
        <begin position="78"/>
        <end position="127"/>
    </location>
</feature>
<keyword evidence="6" id="KW-1185">Reference proteome</keyword>
<dbReference type="PANTHER" id="PTHR15565">
    <property type="entry name" value="AATF PROTEIN APOPTOSIS ANTAGONIZING TRANSCRIPTION FACTOR"/>
    <property type="match status" value="1"/>
</dbReference>
<dbReference type="EMBL" id="JAHDYR010000040">
    <property type="protein sequence ID" value="KAG9392043.1"/>
    <property type="molecule type" value="Genomic_DNA"/>
</dbReference>
<evidence type="ECO:0000256" key="1">
    <source>
        <dbReference type="ARBA" id="ARBA00008966"/>
    </source>
</evidence>
<evidence type="ECO:0000313" key="5">
    <source>
        <dbReference type="EMBL" id="KAG9392043.1"/>
    </source>
</evidence>
<evidence type="ECO:0000259" key="3">
    <source>
        <dbReference type="Pfam" id="PF08164"/>
    </source>
</evidence>
<dbReference type="InterPro" id="IPR025160">
    <property type="entry name" value="AATF"/>
</dbReference>
<dbReference type="Pfam" id="PF13339">
    <property type="entry name" value="AATF-Che1"/>
    <property type="match status" value="1"/>
</dbReference>
<evidence type="ECO:0000256" key="2">
    <source>
        <dbReference type="SAM" id="MobiDB-lite"/>
    </source>
</evidence>
<dbReference type="AlphaFoldDB" id="A0A8J6AZ93"/>
<gene>
    <name evidence="5" type="ORF">J8273_6634</name>
</gene>
<dbReference type="PANTHER" id="PTHR15565:SF0">
    <property type="entry name" value="PROTEIN AATF"/>
    <property type="match status" value="1"/>
</dbReference>
<comment type="similarity">
    <text evidence="1">Belongs to the AATF family.</text>
</comment>
<dbReference type="GO" id="GO:0005730">
    <property type="term" value="C:nucleolus"/>
    <property type="evidence" value="ECO:0007669"/>
    <property type="project" value="TreeGrafter"/>
</dbReference>